<evidence type="ECO:0000313" key="16">
    <source>
        <dbReference type="Proteomes" id="UP000177950"/>
    </source>
</evidence>
<dbReference type="NCBIfam" id="NF009727">
    <property type="entry name" value="PRK13254.1-1"/>
    <property type="match status" value="1"/>
</dbReference>
<evidence type="ECO:0000313" key="15">
    <source>
        <dbReference type="EMBL" id="OGI57580.1"/>
    </source>
</evidence>
<protein>
    <recommendedName>
        <fullName evidence="12">Cytochrome c-type biogenesis protein CcmE</fullName>
    </recommendedName>
    <alternativeName>
        <fullName evidence="12">Cytochrome c maturation protein E</fullName>
    </alternativeName>
    <alternativeName>
        <fullName evidence="12">Heme chaperone CcmE</fullName>
    </alternativeName>
</protein>
<dbReference type="InterPro" id="IPR012340">
    <property type="entry name" value="NA-bd_OB-fold"/>
</dbReference>
<dbReference type="HAMAP" id="MF_01959">
    <property type="entry name" value="CcmE"/>
    <property type="match status" value="1"/>
</dbReference>
<dbReference type="EMBL" id="MFSV01000128">
    <property type="protein sequence ID" value="OGI57580.1"/>
    <property type="molecule type" value="Genomic_DNA"/>
</dbReference>
<dbReference type="InterPro" id="IPR004329">
    <property type="entry name" value="CcmE"/>
</dbReference>
<evidence type="ECO:0000256" key="8">
    <source>
        <dbReference type="ARBA" id="ARBA00022989"/>
    </source>
</evidence>
<dbReference type="NCBIfam" id="NF009729">
    <property type="entry name" value="PRK13254.1-3"/>
    <property type="match status" value="1"/>
</dbReference>
<evidence type="ECO:0000256" key="4">
    <source>
        <dbReference type="ARBA" id="ARBA00022692"/>
    </source>
</evidence>
<accession>A0A1F6UJM3</accession>
<keyword evidence="10 12" id="KW-0472">Membrane</keyword>
<comment type="similarity">
    <text evidence="12">Belongs to the CcmE/CycJ family.</text>
</comment>
<feature type="region of interest" description="Disordered" evidence="14">
    <location>
        <begin position="126"/>
        <end position="182"/>
    </location>
</feature>
<feature type="binding site" description="axial binding residue" evidence="12 13">
    <location>
        <position position="127"/>
    </location>
    <ligand>
        <name>heme</name>
        <dbReference type="ChEBI" id="CHEBI:30413"/>
    </ligand>
    <ligandPart>
        <name>Fe</name>
        <dbReference type="ChEBI" id="CHEBI:18248"/>
    </ligandPart>
</feature>
<evidence type="ECO:0000256" key="12">
    <source>
        <dbReference type="HAMAP-Rule" id="MF_01959"/>
    </source>
</evidence>
<comment type="caution">
    <text evidence="15">The sequence shown here is derived from an EMBL/GenBank/DDBJ whole genome shotgun (WGS) entry which is preliminary data.</text>
</comment>
<dbReference type="SUPFAM" id="SSF82093">
    <property type="entry name" value="Heme chaperone CcmE"/>
    <property type="match status" value="1"/>
</dbReference>
<dbReference type="Pfam" id="PF03100">
    <property type="entry name" value="CcmE"/>
    <property type="match status" value="1"/>
</dbReference>
<keyword evidence="5 12" id="KW-0479">Metal-binding</keyword>
<feature type="topological domain" description="Extracellular" evidence="12">
    <location>
        <begin position="29"/>
        <end position="182"/>
    </location>
</feature>
<dbReference type="FunFam" id="2.40.50.140:FF:000104">
    <property type="entry name" value="Cytochrome c-type biogenesis protein CcmE"/>
    <property type="match status" value="1"/>
</dbReference>
<evidence type="ECO:0000256" key="10">
    <source>
        <dbReference type="ARBA" id="ARBA00023136"/>
    </source>
</evidence>
<dbReference type="Proteomes" id="UP000177950">
    <property type="component" value="Unassembled WGS sequence"/>
</dbReference>
<dbReference type="PANTHER" id="PTHR34128:SF2">
    <property type="entry name" value="CYTOCHROME C-TYPE BIOGENESIS PROTEIN CCME HOMOLOG, MITOCHONDRIAL"/>
    <property type="match status" value="1"/>
</dbReference>
<gene>
    <name evidence="12" type="primary">ccmE</name>
    <name evidence="12" type="synonym">cycJ</name>
    <name evidence="15" type="ORF">A2V58_01895</name>
</gene>
<dbReference type="AlphaFoldDB" id="A0A1F6UJM3"/>
<comment type="function">
    <text evidence="11 12">Heme chaperone required for the biogenesis of c-type cytochromes. Transiently binds heme delivered by CcmC and transfers the heme to apo-cytochromes in a process facilitated by CcmF and CcmH.</text>
</comment>
<proteinExistence type="inferred from homology"/>
<keyword evidence="8 12" id="KW-1133">Transmembrane helix</keyword>
<feature type="compositionally biased region" description="Polar residues" evidence="14">
    <location>
        <begin position="161"/>
        <end position="173"/>
    </location>
</feature>
<evidence type="ECO:0000256" key="11">
    <source>
        <dbReference type="ARBA" id="ARBA00056663"/>
    </source>
</evidence>
<feature type="binding site" description="covalent" evidence="12 13">
    <location>
        <position position="123"/>
    </location>
    <ligand>
        <name>heme</name>
        <dbReference type="ChEBI" id="CHEBI:30413"/>
    </ligand>
</feature>
<evidence type="ECO:0000256" key="6">
    <source>
        <dbReference type="ARBA" id="ARBA00022748"/>
    </source>
</evidence>
<dbReference type="Gene3D" id="2.40.50.140">
    <property type="entry name" value="Nucleic acid-binding proteins"/>
    <property type="match status" value="1"/>
</dbReference>
<dbReference type="PANTHER" id="PTHR34128">
    <property type="entry name" value="CYTOCHROME C-TYPE BIOGENESIS PROTEIN CCME HOMOLOG, MITOCHONDRIAL"/>
    <property type="match status" value="1"/>
</dbReference>
<dbReference type="GO" id="GO:0017004">
    <property type="term" value="P:cytochrome complex assembly"/>
    <property type="evidence" value="ECO:0007669"/>
    <property type="project" value="UniProtKB-KW"/>
</dbReference>
<evidence type="ECO:0000256" key="5">
    <source>
        <dbReference type="ARBA" id="ARBA00022723"/>
    </source>
</evidence>
<evidence type="ECO:0000256" key="1">
    <source>
        <dbReference type="ARBA" id="ARBA00004533"/>
    </source>
</evidence>
<comment type="subcellular location">
    <subcellularLocation>
        <location evidence="1">Cell inner membrane</location>
    </subcellularLocation>
    <subcellularLocation>
        <location evidence="12">Cell membrane</location>
        <topology evidence="12">Single-pass type II membrane protein</topology>
    </subcellularLocation>
</comment>
<organism evidence="15 16">
    <name type="scientific">Candidatus Muproteobacteria bacterium RBG_19FT_COMBO_61_10</name>
    <dbReference type="NCBI Taxonomy" id="1817761"/>
    <lineage>
        <taxon>Bacteria</taxon>
        <taxon>Pseudomonadati</taxon>
        <taxon>Pseudomonadota</taxon>
        <taxon>Candidatus Muproteobacteria</taxon>
    </lineage>
</organism>
<sequence length="182" mass="19496">MKPRYKKLILIVAGVSIFTVSGLLVLNAFRNNLVFFFSPSEILEGKAPTSGTFRVGGLVEKGSVKKSADGLKVDFTVTDMQKSMSIHYEGILPDLFKEGQGVVAQGRFGADQRFIADQVLAKHDENYMPPEVAKSLKPPVETPETAAPLPPPRPLGAKGEASSSSKEPLNKSLSPAHFGGEG</sequence>
<keyword evidence="6 12" id="KW-0201">Cytochrome c-type biogenesis</keyword>
<keyword evidence="9 12" id="KW-0408">Iron</keyword>
<dbReference type="GO" id="GO:0046872">
    <property type="term" value="F:metal ion binding"/>
    <property type="evidence" value="ECO:0007669"/>
    <property type="project" value="UniProtKB-KW"/>
</dbReference>
<evidence type="ECO:0000256" key="2">
    <source>
        <dbReference type="ARBA" id="ARBA00022475"/>
    </source>
</evidence>
<feature type="topological domain" description="Cytoplasmic" evidence="12">
    <location>
        <begin position="1"/>
        <end position="7"/>
    </location>
</feature>
<keyword evidence="2 12" id="KW-1003">Cell membrane</keyword>
<keyword evidence="7 12" id="KW-0735">Signal-anchor</keyword>
<dbReference type="GO" id="GO:0020037">
    <property type="term" value="F:heme binding"/>
    <property type="evidence" value="ECO:0007669"/>
    <property type="project" value="InterPro"/>
</dbReference>
<keyword evidence="4 12" id="KW-0812">Transmembrane</keyword>
<dbReference type="GO" id="GO:0017003">
    <property type="term" value="P:protein-heme linkage"/>
    <property type="evidence" value="ECO:0007669"/>
    <property type="project" value="UniProtKB-UniRule"/>
</dbReference>
<evidence type="ECO:0000256" key="9">
    <source>
        <dbReference type="ARBA" id="ARBA00023004"/>
    </source>
</evidence>
<keyword evidence="3 12" id="KW-0349">Heme</keyword>
<name>A0A1F6UJM3_9PROT</name>
<reference evidence="15 16" key="1">
    <citation type="journal article" date="2016" name="Nat. Commun.">
        <title>Thousands of microbial genomes shed light on interconnected biogeochemical processes in an aquifer system.</title>
        <authorList>
            <person name="Anantharaman K."/>
            <person name="Brown C.T."/>
            <person name="Hug L.A."/>
            <person name="Sharon I."/>
            <person name="Castelle C.J."/>
            <person name="Probst A.J."/>
            <person name="Thomas B.C."/>
            <person name="Singh A."/>
            <person name="Wilkins M.J."/>
            <person name="Karaoz U."/>
            <person name="Brodie E.L."/>
            <person name="Williams K.H."/>
            <person name="Hubbard S.S."/>
            <person name="Banfield J.F."/>
        </authorList>
    </citation>
    <scope>NUCLEOTIDE SEQUENCE [LARGE SCALE GENOMIC DNA]</scope>
</reference>
<dbReference type="NCBIfam" id="NF009731">
    <property type="entry name" value="PRK13254.1-5"/>
    <property type="match status" value="1"/>
</dbReference>
<evidence type="ECO:0000256" key="14">
    <source>
        <dbReference type="SAM" id="MobiDB-lite"/>
    </source>
</evidence>
<evidence type="ECO:0000256" key="3">
    <source>
        <dbReference type="ARBA" id="ARBA00022617"/>
    </source>
</evidence>
<feature type="compositionally biased region" description="Low complexity" evidence="14">
    <location>
        <begin position="138"/>
        <end position="147"/>
    </location>
</feature>
<evidence type="ECO:0000256" key="13">
    <source>
        <dbReference type="PIRSR" id="PIRSR604329-50"/>
    </source>
</evidence>
<dbReference type="GO" id="GO:0005886">
    <property type="term" value="C:plasma membrane"/>
    <property type="evidence" value="ECO:0007669"/>
    <property type="project" value="UniProtKB-SubCell"/>
</dbReference>
<evidence type="ECO:0000256" key="7">
    <source>
        <dbReference type="ARBA" id="ARBA00022968"/>
    </source>
</evidence>
<dbReference type="InterPro" id="IPR036127">
    <property type="entry name" value="CcmE-like_sf"/>
</dbReference>